<proteinExistence type="inferred from homology"/>
<dbReference type="KEGG" id="cbab:SMCB_1198"/>
<keyword evidence="7" id="KW-0378">Hydrolase</keyword>
<gene>
    <name evidence="12" type="ORF">SMCB_1198</name>
</gene>
<dbReference type="Pfam" id="PF11741">
    <property type="entry name" value="AMIN"/>
    <property type="match status" value="1"/>
</dbReference>
<dbReference type="OrthoDB" id="9806267at2"/>
<dbReference type="InterPro" id="IPR021731">
    <property type="entry name" value="AMIN_dom"/>
</dbReference>
<dbReference type="InterPro" id="IPR050695">
    <property type="entry name" value="N-acetylmuramoyl_amidase_3"/>
</dbReference>
<name>A0A060NLL6_9BURK</name>
<feature type="domain" description="MurNAc-LAA" evidence="11">
    <location>
        <begin position="326"/>
        <end position="481"/>
    </location>
</feature>
<evidence type="ECO:0000256" key="5">
    <source>
        <dbReference type="ARBA" id="ARBA00022729"/>
    </source>
</evidence>
<protein>
    <recommendedName>
        <fullName evidence="9">N-acetylmuramoyl-L-alanine amidase AmiC</fullName>
        <ecNumber evidence="4">3.5.1.28</ecNumber>
    </recommendedName>
</protein>
<evidence type="ECO:0000256" key="8">
    <source>
        <dbReference type="ARBA" id="ARBA00023316"/>
    </source>
</evidence>
<feature type="compositionally biased region" description="Pro residues" evidence="10">
    <location>
        <begin position="172"/>
        <end position="183"/>
    </location>
</feature>
<keyword evidence="8" id="KW-0961">Cell wall biogenesis/degradation</keyword>
<dbReference type="Gene3D" id="2.60.40.3500">
    <property type="match status" value="1"/>
</dbReference>
<dbReference type="InterPro" id="IPR002508">
    <property type="entry name" value="MurNAc-LAA_cat"/>
</dbReference>
<dbReference type="HOGENOM" id="CLU_014322_2_3_4"/>
<dbReference type="GO" id="GO:0008745">
    <property type="term" value="F:N-acetylmuramoyl-L-alanine amidase activity"/>
    <property type="evidence" value="ECO:0007669"/>
    <property type="project" value="UniProtKB-EC"/>
</dbReference>
<evidence type="ECO:0000313" key="13">
    <source>
        <dbReference type="Proteomes" id="UP000066014"/>
    </source>
</evidence>
<comment type="similarity">
    <text evidence="3">Belongs to the N-acetylmuramoyl-L-alanine amidase 3 family.</text>
</comment>
<dbReference type="Pfam" id="PF01520">
    <property type="entry name" value="Amidase_3"/>
    <property type="match status" value="1"/>
</dbReference>
<reference evidence="12 13" key="1">
    <citation type="journal article" date="2014" name="Nat. Commun.">
        <title>Physiological and genomic features of highly alkaliphilic hydrogen-utilizing Betaproteobacteria from a continental serpentinizing site.</title>
        <authorList>
            <person name="Suzuki S."/>
            <person name="Kuenen J.G."/>
            <person name="Schipper K."/>
            <person name="van der Velde S."/>
            <person name="Ishii S."/>
            <person name="Wu A."/>
            <person name="Sorokin D.Y."/>
            <person name="Tenney A."/>
            <person name="Meng X.Y."/>
            <person name="Morrill P.L."/>
            <person name="Kamagata Y."/>
            <person name="Muyzer G."/>
            <person name="Nealson K.H."/>
        </authorList>
    </citation>
    <scope>NUCLEOTIDE SEQUENCE [LARGE SCALE GENOMIC DNA]</scope>
    <source>
        <strain evidence="12 13">B1</strain>
    </source>
</reference>
<evidence type="ECO:0000256" key="7">
    <source>
        <dbReference type="ARBA" id="ARBA00022801"/>
    </source>
</evidence>
<keyword evidence="5" id="KW-0732">Signal</keyword>
<dbReference type="GO" id="GO:0071555">
    <property type="term" value="P:cell wall organization"/>
    <property type="evidence" value="ECO:0007669"/>
    <property type="project" value="UniProtKB-KW"/>
</dbReference>
<dbReference type="Proteomes" id="UP000066014">
    <property type="component" value="Chromosome"/>
</dbReference>
<evidence type="ECO:0000256" key="1">
    <source>
        <dbReference type="ARBA" id="ARBA00001561"/>
    </source>
</evidence>
<feature type="region of interest" description="Disordered" evidence="10">
    <location>
        <begin position="160"/>
        <end position="187"/>
    </location>
</feature>
<dbReference type="GO" id="GO:0030288">
    <property type="term" value="C:outer membrane-bounded periplasmic space"/>
    <property type="evidence" value="ECO:0007669"/>
    <property type="project" value="TreeGrafter"/>
</dbReference>
<feature type="compositionally biased region" description="Pro residues" evidence="10">
    <location>
        <begin position="207"/>
        <end position="219"/>
    </location>
</feature>
<dbReference type="SUPFAM" id="SSF53187">
    <property type="entry name" value="Zn-dependent exopeptidases"/>
    <property type="match status" value="1"/>
</dbReference>
<dbReference type="EMBL" id="AP014569">
    <property type="protein sequence ID" value="BAO83426.1"/>
    <property type="molecule type" value="Genomic_DNA"/>
</dbReference>
<feature type="compositionally biased region" description="Low complexity" evidence="10">
    <location>
        <begin position="220"/>
        <end position="244"/>
    </location>
</feature>
<dbReference type="SMART" id="SM00646">
    <property type="entry name" value="Ami_3"/>
    <property type="match status" value="1"/>
</dbReference>
<dbReference type="CDD" id="cd02696">
    <property type="entry name" value="MurNAc-LAA"/>
    <property type="match status" value="1"/>
</dbReference>
<accession>A0A060NLL6</accession>
<comment type="subcellular location">
    <subcellularLocation>
        <location evidence="2">Periplasm</location>
    </subcellularLocation>
</comment>
<keyword evidence="13" id="KW-1185">Reference proteome</keyword>
<evidence type="ECO:0000256" key="9">
    <source>
        <dbReference type="ARBA" id="ARBA00074581"/>
    </source>
</evidence>
<dbReference type="EC" id="3.5.1.28" evidence="4"/>
<evidence type="ECO:0000256" key="6">
    <source>
        <dbReference type="ARBA" id="ARBA00022764"/>
    </source>
</evidence>
<evidence type="ECO:0000259" key="11">
    <source>
        <dbReference type="SMART" id="SM00646"/>
    </source>
</evidence>
<feature type="region of interest" description="Disordered" evidence="10">
    <location>
        <begin position="200"/>
        <end position="256"/>
    </location>
</feature>
<keyword evidence="6" id="KW-0574">Periplasm</keyword>
<dbReference type="GO" id="GO:0009253">
    <property type="term" value="P:peptidoglycan catabolic process"/>
    <property type="evidence" value="ECO:0007669"/>
    <property type="project" value="InterPro"/>
</dbReference>
<dbReference type="STRING" id="1458426.SMCB_1198"/>
<sequence>MRRRSALQWLGSSLVLTLGAPQLAWGATIVAVRLWPAPDYTRLTIESDAALQATPHFMTDPPRVALDLEGIELAPMVQQITGKVRPDDPNVAAIRVAQHAPRVVRLVVDLKRPINPQVFQLTPVAAFQHRLVLDLYPVQARDPLDELIAQRLRELNEPATAAAGAPNDSAPVPAPAAPSPPDPLGELIARLPDDQRAAAPSLGTIRLPPPPAAATPDPPAQAQANQAPTRPSTPTATASGASRPRAGPSGSTGGRADRLIVVAIDAGHGGEDPGAIGPGGTREKDVVLSIARKLRDRVNRTQVNGHTLRAFMTRDGDYFVPLRVRVQKARRVQADLFVSVHADAFFTPRPRGSSVFALSERGATSAAAQWMANRENAADKVGGVNLREQETVLQRIMLDMSTTAQINDSLRVGDVMLREIGRVGRLHKPRVEQAGFAVLRAPDIPSLLIETTFISNPDEERRLRDPRFQNQMADAMLRGIVAYFERNPPLARRREV</sequence>
<evidence type="ECO:0000313" key="12">
    <source>
        <dbReference type="EMBL" id="BAO83426.1"/>
    </source>
</evidence>
<dbReference type="FunFam" id="3.40.630.40:FF:000001">
    <property type="entry name" value="N-acetylmuramoyl-L-alanine amidase"/>
    <property type="match status" value="1"/>
</dbReference>
<dbReference type="PANTHER" id="PTHR30404:SF0">
    <property type="entry name" value="N-ACETYLMURAMOYL-L-ALANINE AMIDASE AMIC"/>
    <property type="match status" value="1"/>
</dbReference>
<dbReference type="Gene3D" id="3.40.630.40">
    <property type="entry name" value="Zn-dependent exopeptidases"/>
    <property type="match status" value="1"/>
</dbReference>
<organism evidence="12 13">
    <name type="scientific">Serpentinimonas maccroryi</name>
    <dbReference type="NCBI Taxonomy" id="1458426"/>
    <lineage>
        <taxon>Bacteria</taxon>
        <taxon>Pseudomonadati</taxon>
        <taxon>Pseudomonadota</taxon>
        <taxon>Betaproteobacteria</taxon>
        <taxon>Burkholderiales</taxon>
        <taxon>Comamonadaceae</taxon>
        <taxon>Serpentinimonas</taxon>
    </lineage>
</organism>
<dbReference type="RefSeq" id="WP_045535752.1">
    <property type="nucleotide sequence ID" value="NZ_AP014569.1"/>
</dbReference>
<dbReference type="PANTHER" id="PTHR30404">
    <property type="entry name" value="N-ACETYLMURAMOYL-L-ALANINE AMIDASE"/>
    <property type="match status" value="1"/>
</dbReference>
<evidence type="ECO:0000256" key="3">
    <source>
        <dbReference type="ARBA" id="ARBA00010860"/>
    </source>
</evidence>
<evidence type="ECO:0000256" key="4">
    <source>
        <dbReference type="ARBA" id="ARBA00011901"/>
    </source>
</evidence>
<evidence type="ECO:0000256" key="2">
    <source>
        <dbReference type="ARBA" id="ARBA00004418"/>
    </source>
</evidence>
<comment type="catalytic activity">
    <reaction evidence="1">
        <text>Hydrolyzes the link between N-acetylmuramoyl residues and L-amino acid residues in certain cell-wall glycopeptides.</text>
        <dbReference type="EC" id="3.5.1.28"/>
    </reaction>
</comment>
<evidence type="ECO:0000256" key="10">
    <source>
        <dbReference type="SAM" id="MobiDB-lite"/>
    </source>
</evidence>
<dbReference type="AlphaFoldDB" id="A0A060NLL6"/>